<dbReference type="Gene3D" id="3.40.50.12780">
    <property type="entry name" value="N-terminal domain of ligase-like"/>
    <property type="match status" value="1"/>
</dbReference>
<dbReference type="SUPFAM" id="SSF56801">
    <property type="entry name" value="Acetyl-CoA synthetase-like"/>
    <property type="match status" value="1"/>
</dbReference>
<dbReference type="AlphaFoldDB" id="A0A9W6JMX5"/>
<dbReference type="InterPro" id="IPR025110">
    <property type="entry name" value="AMP-bd_C"/>
</dbReference>
<name>A0A9W6JMX5_9HYPH</name>
<feature type="domain" description="AMP-binding enzyme C-terminal" evidence="2">
    <location>
        <begin position="380"/>
        <end position="455"/>
    </location>
</feature>
<evidence type="ECO:0000259" key="2">
    <source>
        <dbReference type="Pfam" id="PF13193"/>
    </source>
</evidence>
<organism evidence="3 4">
    <name type="scientific">Methylopila turkensis</name>
    <dbReference type="NCBI Taxonomy" id="1437816"/>
    <lineage>
        <taxon>Bacteria</taxon>
        <taxon>Pseudomonadati</taxon>
        <taxon>Pseudomonadota</taxon>
        <taxon>Alphaproteobacteria</taxon>
        <taxon>Hyphomicrobiales</taxon>
        <taxon>Methylopilaceae</taxon>
        <taxon>Methylopila</taxon>
    </lineage>
</organism>
<reference evidence="3" key="2">
    <citation type="submission" date="2023-01" db="EMBL/GenBank/DDBJ databases">
        <authorList>
            <person name="Sun Q."/>
            <person name="Evtushenko L."/>
        </authorList>
    </citation>
    <scope>NUCLEOTIDE SEQUENCE</scope>
    <source>
        <strain evidence="3">VKM B-2748</strain>
    </source>
</reference>
<dbReference type="RefSeq" id="WP_271199659.1">
    <property type="nucleotide sequence ID" value="NZ_BSFL01000001.1"/>
</dbReference>
<evidence type="ECO:0000313" key="3">
    <source>
        <dbReference type="EMBL" id="GLK79188.1"/>
    </source>
</evidence>
<dbReference type="Pfam" id="PF13193">
    <property type="entry name" value="AMP-binding_C"/>
    <property type="match status" value="1"/>
</dbReference>
<dbReference type="InterPro" id="IPR045851">
    <property type="entry name" value="AMP-bd_C_sf"/>
</dbReference>
<evidence type="ECO:0000259" key="1">
    <source>
        <dbReference type="Pfam" id="PF00501"/>
    </source>
</evidence>
<keyword evidence="4" id="KW-1185">Reference proteome</keyword>
<dbReference type="EMBL" id="BSFL01000001">
    <property type="protein sequence ID" value="GLK79188.1"/>
    <property type="molecule type" value="Genomic_DNA"/>
</dbReference>
<dbReference type="Proteomes" id="UP001143309">
    <property type="component" value="Unassembled WGS sequence"/>
</dbReference>
<dbReference type="PANTHER" id="PTHR43767">
    <property type="entry name" value="LONG-CHAIN-FATTY-ACID--COA LIGASE"/>
    <property type="match status" value="1"/>
</dbReference>
<dbReference type="PROSITE" id="PS00455">
    <property type="entry name" value="AMP_BINDING"/>
    <property type="match status" value="1"/>
</dbReference>
<protein>
    <recommendedName>
        <fullName evidence="5">AMP-dependent synthetase</fullName>
    </recommendedName>
</protein>
<dbReference type="Pfam" id="PF00501">
    <property type="entry name" value="AMP-binding"/>
    <property type="match status" value="1"/>
</dbReference>
<evidence type="ECO:0008006" key="5">
    <source>
        <dbReference type="Google" id="ProtNLM"/>
    </source>
</evidence>
<proteinExistence type="predicted"/>
<dbReference type="InterPro" id="IPR020845">
    <property type="entry name" value="AMP-binding_CS"/>
</dbReference>
<gene>
    <name evidence="3" type="ORF">GCM10008174_09290</name>
</gene>
<accession>A0A9W6JMX5</accession>
<dbReference type="Gene3D" id="3.30.300.30">
    <property type="match status" value="1"/>
</dbReference>
<dbReference type="InterPro" id="IPR042099">
    <property type="entry name" value="ANL_N_sf"/>
</dbReference>
<dbReference type="InterPro" id="IPR000873">
    <property type="entry name" value="AMP-dep_synth/lig_dom"/>
</dbReference>
<comment type="caution">
    <text evidence="3">The sequence shown here is derived from an EMBL/GenBank/DDBJ whole genome shotgun (WGS) entry which is preliminary data.</text>
</comment>
<reference evidence="3" key="1">
    <citation type="journal article" date="2014" name="Int. J. Syst. Evol. Microbiol.">
        <title>Complete genome sequence of Corynebacterium casei LMG S-19264T (=DSM 44701T), isolated from a smear-ripened cheese.</title>
        <authorList>
            <consortium name="US DOE Joint Genome Institute (JGI-PGF)"/>
            <person name="Walter F."/>
            <person name="Albersmeier A."/>
            <person name="Kalinowski J."/>
            <person name="Ruckert C."/>
        </authorList>
    </citation>
    <scope>NUCLEOTIDE SEQUENCE</scope>
    <source>
        <strain evidence="3">VKM B-2748</strain>
    </source>
</reference>
<dbReference type="InterPro" id="IPR050237">
    <property type="entry name" value="ATP-dep_AMP-bd_enzyme"/>
</dbReference>
<evidence type="ECO:0000313" key="4">
    <source>
        <dbReference type="Proteomes" id="UP001143309"/>
    </source>
</evidence>
<dbReference type="CDD" id="cd04433">
    <property type="entry name" value="AFD_class_I"/>
    <property type="match status" value="1"/>
</dbReference>
<dbReference type="PANTHER" id="PTHR43767:SF10">
    <property type="entry name" value="SURFACTIN SYNTHASE SUBUNIT 1"/>
    <property type="match status" value="1"/>
</dbReference>
<dbReference type="GO" id="GO:0016877">
    <property type="term" value="F:ligase activity, forming carbon-sulfur bonds"/>
    <property type="evidence" value="ECO:0007669"/>
    <property type="project" value="UniProtKB-ARBA"/>
</dbReference>
<sequence length="481" mass="50355">MARALFRLLETRLASGAGVVEDGNAAPLRATELLEAGSEIAAALRRGGLGENEPVFVVVGNRSLDLAAFLGVWMAGGVVAPVHVSASESTWAAVRASLGARVVVEGGEALFAQDAPAPSARRELEDAAVVVFTSGTTGAPKGVVIRHRGFAGKLAALEPIIPFGPGGVVAIPLQLTFIFGQWTAFLALCAGASVSLVRKFSPQVFDALYLRNATALCVVPSMLRAMEQGPRPLDRLRTIVSGGEPLGAVLAETTVARWPCAAIFDCYGLTETGAADFCAISTESEPRGAWIGRPTGGVLYRIRAEDGGSVPAGRSGELQIRTEHGMAAYLGEPDLTAAAFADGWFRTGDLAVEEPDGEVRLVGRIKEVISRAGNKIYPAEIETALLLHPQVAAALCTGVPDEAIGERIHATVVLAAGARVTAPEILDWLVTRLERYKVPDFLVRRNAVPLGSTGKASRAALRDIAMQEMAEAQGASQVLAP</sequence>
<feature type="domain" description="AMP-dependent synthetase/ligase" evidence="1">
    <location>
        <begin position="32"/>
        <end position="330"/>
    </location>
</feature>